<dbReference type="SFLD" id="SFLDS00019">
    <property type="entry name" value="Glutathione_Transferase_(cytos"/>
    <property type="match status" value="1"/>
</dbReference>
<protein>
    <recommendedName>
        <fullName evidence="1">glutathione transferase</fullName>
        <ecNumber evidence="1">2.5.1.18</ecNumber>
    </recommendedName>
</protein>
<evidence type="ECO:0000259" key="5">
    <source>
        <dbReference type="PROSITE" id="PS50405"/>
    </source>
</evidence>
<keyword evidence="2 6" id="KW-0808">Transferase</keyword>
<dbReference type="SFLD" id="SFLDG00358">
    <property type="entry name" value="Main_(cytGST)"/>
    <property type="match status" value="1"/>
</dbReference>
<feature type="domain" description="GST N-terminal" evidence="4">
    <location>
        <begin position="1"/>
        <end position="83"/>
    </location>
</feature>
<dbReference type="InterPro" id="IPR010987">
    <property type="entry name" value="Glutathione-S-Trfase_C-like"/>
</dbReference>
<dbReference type="RefSeq" id="WP_144257847.1">
    <property type="nucleotide sequence ID" value="NZ_CP041636.1"/>
</dbReference>
<accession>A0A516H5A6</accession>
<dbReference type="KEGG" id="fer:FNB15_16940"/>
<dbReference type="InterPro" id="IPR036282">
    <property type="entry name" value="Glutathione-S-Trfase_C_sf"/>
</dbReference>
<evidence type="ECO:0000313" key="7">
    <source>
        <dbReference type="Proteomes" id="UP000317496"/>
    </source>
</evidence>
<dbReference type="PROSITE" id="PS50405">
    <property type="entry name" value="GST_CTER"/>
    <property type="match status" value="1"/>
</dbReference>
<dbReference type="GO" id="GO:0004364">
    <property type="term" value="F:glutathione transferase activity"/>
    <property type="evidence" value="ECO:0007669"/>
    <property type="project" value="UniProtKB-EC"/>
</dbReference>
<sequence>MLTVHHLNNSRSQRVLWLLEELGVPYQVKRYERNKATMRAPAELQQVHPLGKSPVIETEDGGDRLAETGAIIEYLIERYDTQRMLVPAPGTPEKLQWTYWLHYAEGSAMPLLLLKLVFLRMPAGVPFFLRPLVKKIAKTAQVKVTDPQISQHMLYWADALRQGNGWFAGKAFSAADIMMSFPLEAAAARVGLGEGHGPIRDFLERIHARPAFLRALETGGPYELLK</sequence>
<dbReference type="InterPro" id="IPR040079">
    <property type="entry name" value="Glutathione_S-Trfase"/>
</dbReference>
<reference evidence="6 7" key="1">
    <citation type="submission" date="2019-07" db="EMBL/GenBank/DDBJ databases">
        <title>Genome sequencing for Ferrovibrio sp. K5.</title>
        <authorList>
            <person name="Park S.-J."/>
        </authorList>
    </citation>
    <scope>NUCLEOTIDE SEQUENCE [LARGE SCALE GENOMIC DNA]</scope>
    <source>
        <strain evidence="6 7">K5</strain>
    </source>
</reference>
<dbReference type="EMBL" id="CP041636">
    <property type="protein sequence ID" value="QDO98850.1"/>
    <property type="molecule type" value="Genomic_DNA"/>
</dbReference>
<dbReference type="InterPro" id="IPR036249">
    <property type="entry name" value="Thioredoxin-like_sf"/>
</dbReference>
<dbReference type="OrthoDB" id="9810080at2"/>
<evidence type="ECO:0000256" key="1">
    <source>
        <dbReference type="ARBA" id="ARBA00012452"/>
    </source>
</evidence>
<dbReference type="Proteomes" id="UP000317496">
    <property type="component" value="Chromosome"/>
</dbReference>
<feature type="domain" description="GST C-terminal" evidence="5">
    <location>
        <begin position="90"/>
        <end position="226"/>
    </location>
</feature>
<dbReference type="CDD" id="cd03046">
    <property type="entry name" value="GST_N_GTT1_like"/>
    <property type="match status" value="1"/>
</dbReference>
<dbReference type="FunFam" id="3.40.30.10:FF:000156">
    <property type="entry name" value="Glutathione S-transferase 1"/>
    <property type="match status" value="1"/>
</dbReference>
<proteinExistence type="predicted"/>
<dbReference type="PANTHER" id="PTHR44051:SF9">
    <property type="entry name" value="GLUTATHIONE S-TRANSFERASE 1"/>
    <property type="match status" value="1"/>
</dbReference>
<dbReference type="SUPFAM" id="SSF52833">
    <property type="entry name" value="Thioredoxin-like"/>
    <property type="match status" value="1"/>
</dbReference>
<organism evidence="6 7">
    <name type="scientific">Ferrovibrio terrae</name>
    <dbReference type="NCBI Taxonomy" id="2594003"/>
    <lineage>
        <taxon>Bacteria</taxon>
        <taxon>Pseudomonadati</taxon>
        <taxon>Pseudomonadota</taxon>
        <taxon>Alphaproteobacteria</taxon>
        <taxon>Rhodospirillales</taxon>
        <taxon>Rhodospirillaceae</taxon>
        <taxon>Ferrovibrio</taxon>
    </lineage>
</organism>
<evidence type="ECO:0000259" key="4">
    <source>
        <dbReference type="PROSITE" id="PS50404"/>
    </source>
</evidence>
<evidence type="ECO:0000256" key="3">
    <source>
        <dbReference type="ARBA" id="ARBA00047960"/>
    </source>
</evidence>
<dbReference type="Gene3D" id="3.40.30.10">
    <property type="entry name" value="Glutaredoxin"/>
    <property type="match status" value="1"/>
</dbReference>
<dbReference type="EC" id="2.5.1.18" evidence="1"/>
<dbReference type="PROSITE" id="PS50404">
    <property type="entry name" value="GST_NTER"/>
    <property type="match status" value="1"/>
</dbReference>
<dbReference type="SUPFAM" id="SSF47616">
    <property type="entry name" value="GST C-terminal domain-like"/>
    <property type="match status" value="1"/>
</dbReference>
<keyword evidence="7" id="KW-1185">Reference proteome</keyword>
<dbReference type="Gene3D" id="1.20.1050.10">
    <property type="match status" value="1"/>
</dbReference>
<dbReference type="PANTHER" id="PTHR44051">
    <property type="entry name" value="GLUTATHIONE S-TRANSFERASE-RELATED"/>
    <property type="match status" value="1"/>
</dbReference>
<evidence type="ECO:0000313" key="6">
    <source>
        <dbReference type="EMBL" id="QDO98850.1"/>
    </source>
</evidence>
<dbReference type="SFLD" id="SFLDG01150">
    <property type="entry name" value="Main.1:_Beta-like"/>
    <property type="match status" value="1"/>
</dbReference>
<gene>
    <name evidence="6" type="ORF">FNB15_16940</name>
</gene>
<dbReference type="CDD" id="cd03189">
    <property type="entry name" value="GST_C_GTT1_like"/>
    <property type="match status" value="1"/>
</dbReference>
<dbReference type="AlphaFoldDB" id="A0A516H5A6"/>
<dbReference type="InterPro" id="IPR004045">
    <property type="entry name" value="Glutathione_S-Trfase_N"/>
</dbReference>
<dbReference type="GO" id="GO:0004601">
    <property type="term" value="F:peroxidase activity"/>
    <property type="evidence" value="ECO:0007669"/>
    <property type="project" value="UniProtKB-ARBA"/>
</dbReference>
<name>A0A516H5A6_9PROT</name>
<dbReference type="GO" id="GO:0005737">
    <property type="term" value="C:cytoplasm"/>
    <property type="evidence" value="ECO:0007669"/>
    <property type="project" value="UniProtKB-ARBA"/>
</dbReference>
<dbReference type="Pfam" id="PF13409">
    <property type="entry name" value="GST_N_2"/>
    <property type="match status" value="1"/>
</dbReference>
<evidence type="ECO:0000256" key="2">
    <source>
        <dbReference type="ARBA" id="ARBA00022679"/>
    </source>
</evidence>
<comment type="catalytic activity">
    <reaction evidence="3">
        <text>RX + glutathione = an S-substituted glutathione + a halide anion + H(+)</text>
        <dbReference type="Rhea" id="RHEA:16437"/>
        <dbReference type="ChEBI" id="CHEBI:15378"/>
        <dbReference type="ChEBI" id="CHEBI:16042"/>
        <dbReference type="ChEBI" id="CHEBI:17792"/>
        <dbReference type="ChEBI" id="CHEBI:57925"/>
        <dbReference type="ChEBI" id="CHEBI:90779"/>
        <dbReference type="EC" id="2.5.1.18"/>
    </reaction>
</comment>